<dbReference type="PANTHER" id="PTHR30075">
    <property type="entry name" value="GLYCYL-TRNA SYNTHETASE"/>
    <property type="match status" value="1"/>
</dbReference>
<evidence type="ECO:0000256" key="6">
    <source>
        <dbReference type="ARBA" id="ARBA00022840"/>
    </source>
</evidence>
<evidence type="ECO:0000256" key="5">
    <source>
        <dbReference type="ARBA" id="ARBA00022741"/>
    </source>
</evidence>
<dbReference type="Pfam" id="PF02092">
    <property type="entry name" value="tRNA_synt_2f"/>
    <property type="match status" value="1"/>
</dbReference>
<proteinExistence type="inferred from homology"/>
<keyword evidence="6 10" id="KW-0067">ATP-binding</keyword>
<reference evidence="13" key="2">
    <citation type="submission" date="2011-03" db="EMBL/GenBank/DDBJ databases">
        <title>The complete genome of Desulfobacca acetoxidans DSM 11109.</title>
        <authorList>
            <consortium name="US DOE Joint Genome Institute (JGI-PGF)"/>
            <person name="Lucas S."/>
            <person name="Copeland A."/>
            <person name="Lapidus A."/>
            <person name="Bruce D."/>
            <person name="Goodwin L."/>
            <person name="Pitluck S."/>
            <person name="Peters L."/>
            <person name="Kyrpides N."/>
            <person name="Mavromatis K."/>
            <person name="Ivanova N."/>
            <person name="Ovchinnikova G."/>
            <person name="Teshima H."/>
            <person name="Detter J.C."/>
            <person name="Han C."/>
            <person name="Land M."/>
            <person name="Hauser L."/>
            <person name="Markowitz V."/>
            <person name="Cheng J.-F."/>
            <person name="Hugenholtz P."/>
            <person name="Woyke T."/>
            <person name="Wu D."/>
            <person name="Spring S."/>
            <person name="Schueler E."/>
            <person name="Brambilla E."/>
            <person name="Klenk H.-P."/>
            <person name="Eisen J.A."/>
        </authorList>
    </citation>
    <scope>NUCLEOTIDE SEQUENCE [LARGE SCALE GENOMIC DNA]</scope>
    <source>
        <strain evidence="13">ATCC 700848 / DSM 11109 / ASRB2</strain>
    </source>
</reference>
<evidence type="ECO:0000259" key="11">
    <source>
        <dbReference type="Pfam" id="PF05746"/>
    </source>
</evidence>
<evidence type="ECO:0000313" key="12">
    <source>
        <dbReference type="EMBL" id="AEB08895.1"/>
    </source>
</evidence>
<feature type="domain" description="DALR anticodon binding" evidence="11">
    <location>
        <begin position="585"/>
        <end position="679"/>
    </location>
</feature>
<dbReference type="EC" id="6.1.1.14" evidence="10"/>
<evidence type="ECO:0000256" key="3">
    <source>
        <dbReference type="ARBA" id="ARBA00022490"/>
    </source>
</evidence>
<comment type="subcellular location">
    <subcellularLocation>
        <location evidence="1 10">Cytoplasm</location>
    </subcellularLocation>
</comment>
<dbReference type="InterPro" id="IPR008909">
    <property type="entry name" value="DALR_anticod-bd"/>
</dbReference>
<evidence type="ECO:0000256" key="1">
    <source>
        <dbReference type="ARBA" id="ARBA00004496"/>
    </source>
</evidence>
<dbReference type="GO" id="GO:0005524">
    <property type="term" value="F:ATP binding"/>
    <property type="evidence" value="ECO:0007669"/>
    <property type="project" value="UniProtKB-UniRule"/>
</dbReference>
<dbReference type="PANTHER" id="PTHR30075:SF2">
    <property type="entry name" value="GLYCINE--TRNA LIGASE, CHLOROPLASTIC_MITOCHONDRIAL 2"/>
    <property type="match status" value="1"/>
</dbReference>
<dbReference type="STRING" id="880072.Desac_1029"/>
<dbReference type="GO" id="GO:0004814">
    <property type="term" value="F:arginine-tRNA ligase activity"/>
    <property type="evidence" value="ECO:0007669"/>
    <property type="project" value="InterPro"/>
</dbReference>
<accession>F2NH53</accession>
<keyword evidence="5 10" id="KW-0547">Nucleotide-binding</keyword>
<keyword evidence="8 10" id="KW-0030">Aminoacyl-tRNA synthetase</keyword>
<organism evidence="12 13">
    <name type="scientific">Desulfobacca acetoxidans (strain ATCC 700848 / DSM 11109 / ASRB2)</name>
    <dbReference type="NCBI Taxonomy" id="880072"/>
    <lineage>
        <taxon>Bacteria</taxon>
        <taxon>Pseudomonadati</taxon>
        <taxon>Thermodesulfobacteriota</taxon>
        <taxon>Desulfobaccia</taxon>
        <taxon>Desulfobaccales</taxon>
        <taxon>Desulfobaccaceae</taxon>
        <taxon>Desulfobacca</taxon>
    </lineage>
</organism>
<evidence type="ECO:0000256" key="7">
    <source>
        <dbReference type="ARBA" id="ARBA00022917"/>
    </source>
</evidence>
<dbReference type="KEGG" id="dao:Desac_1029"/>
<dbReference type="HAMAP" id="MF_00255">
    <property type="entry name" value="Gly_tRNA_synth_beta"/>
    <property type="match status" value="1"/>
</dbReference>
<evidence type="ECO:0000313" key="13">
    <source>
        <dbReference type="Proteomes" id="UP000000483"/>
    </source>
</evidence>
<keyword evidence="7 10" id="KW-0648">Protein biosynthesis</keyword>
<comment type="similarity">
    <text evidence="2 10">Belongs to the class-II aminoacyl-tRNA synthetase family.</text>
</comment>
<evidence type="ECO:0000256" key="10">
    <source>
        <dbReference type="HAMAP-Rule" id="MF_00255"/>
    </source>
</evidence>
<evidence type="ECO:0000256" key="4">
    <source>
        <dbReference type="ARBA" id="ARBA00022598"/>
    </source>
</evidence>
<dbReference type="SUPFAM" id="SSF109604">
    <property type="entry name" value="HD-domain/PDEase-like"/>
    <property type="match status" value="1"/>
</dbReference>
<dbReference type="NCBIfam" id="TIGR00211">
    <property type="entry name" value="glyS"/>
    <property type="match status" value="1"/>
</dbReference>
<evidence type="ECO:0000256" key="9">
    <source>
        <dbReference type="ARBA" id="ARBA00047937"/>
    </source>
</evidence>
<dbReference type="OrthoDB" id="9775440at2"/>
<reference evidence="12 13" key="1">
    <citation type="journal article" date="2011" name="Stand. Genomic Sci.">
        <title>Complete genome sequence of the acetate-degrading sulfate reducer Desulfobacca acetoxidans type strain (ASRB2).</title>
        <authorList>
            <person name="Goker M."/>
            <person name="Teshima H."/>
            <person name="Lapidus A."/>
            <person name="Nolan M."/>
            <person name="Lucas S."/>
            <person name="Hammon N."/>
            <person name="Deshpande S."/>
            <person name="Cheng J.F."/>
            <person name="Tapia R."/>
            <person name="Han C."/>
            <person name="Goodwin L."/>
            <person name="Pitluck S."/>
            <person name="Huntemann M."/>
            <person name="Liolios K."/>
            <person name="Ivanova N."/>
            <person name="Pagani I."/>
            <person name="Mavromatis K."/>
            <person name="Ovchinikova G."/>
            <person name="Pati A."/>
            <person name="Chen A."/>
            <person name="Palaniappan K."/>
            <person name="Land M."/>
            <person name="Hauser L."/>
            <person name="Brambilla E.M."/>
            <person name="Rohde M."/>
            <person name="Spring S."/>
            <person name="Detter J.C."/>
            <person name="Woyke T."/>
            <person name="Bristow J."/>
            <person name="Eisen J.A."/>
            <person name="Markowitz V."/>
            <person name="Hugenholtz P."/>
            <person name="Kyrpides N.C."/>
            <person name="Klenk H.P."/>
        </authorList>
    </citation>
    <scope>NUCLEOTIDE SEQUENCE [LARGE SCALE GENOMIC DNA]</scope>
    <source>
        <strain evidence="13">ATCC 700848 / DSM 11109 / ASRB2</strain>
    </source>
</reference>
<dbReference type="PROSITE" id="PS50861">
    <property type="entry name" value="AA_TRNA_LIGASE_II_GLYAB"/>
    <property type="match status" value="1"/>
</dbReference>
<dbReference type="eggNOG" id="COG0751">
    <property type="taxonomic scope" value="Bacteria"/>
</dbReference>
<dbReference type="Proteomes" id="UP000000483">
    <property type="component" value="Chromosome"/>
</dbReference>
<dbReference type="EMBL" id="CP002629">
    <property type="protein sequence ID" value="AEB08895.1"/>
    <property type="molecule type" value="Genomic_DNA"/>
</dbReference>
<dbReference type="GO" id="GO:0004820">
    <property type="term" value="F:glycine-tRNA ligase activity"/>
    <property type="evidence" value="ECO:0007669"/>
    <property type="project" value="UniProtKB-UniRule"/>
</dbReference>
<evidence type="ECO:0000256" key="2">
    <source>
        <dbReference type="ARBA" id="ARBA00008226"/>
    </source>
</evidence>
<comment type="subunit">
    <text evidence="10">Tetramer of two alpha and two beta subunits.</text>
</comment>
<dbReference type="GO" id="GO:0006420">
    <property type="term" value="P:arginyl-tRNA aminoacylation"/>
    <property type="evidence" value="ECO:0007669"/>
    <property type="project" value="InterPro"/>
</dbReference>
<dbReference type="AlphaFoldDB" id="F2NH53"/>
<protein>
    <recommendedName>
        <fullName evidence="10">Glycine--tRNA ligase beta subunit</fullName>
        <ecNumber evidence="10">6.1.1.14</ecNumber>
    </recommendedName>
    <alternativeName>
        <fullName evidence="10">Glycyl-tRNA synthetase beta subunit</fullName>
        <shortName evidence="10">GlyRS</shortName>
    </alternativeName>
</protein>
<sequence>MVADLLIEIGTEEIPARFIPPVLEEMKVSLAKRLEQERLAVEVVKTMGTPRRLTLIAQKVATQQAESTAEIIGPPQAVAFGADGQPTQAAFGFARAQGVEVKDLIVVQTDRGPYLAVKKHAAGRPAHERLSEILPEWILGLSFPKSMRWGSLTVTFARPLHWIVALFGEEVIPFAVGDITSGRLTYGHRFQAPQAITLATADAEAYINSLRQAQVLVAPEERRAKLLEQLQQAAASVQGQIVPNPELLQENTFLVEYPNLTLGNFEEKFLALPDDVLITSMREHQRYFSLRDGSGKLMPHFIAVNNTLARNPDVVRQGHERVLRARLSDAMFFFQEDRKVNLDDWVEALRGVVYHSLLGTSYDKMARFRSLARYLAERLLPDSITPVHRAATLCKADLVSGMVGEFPSLQGIMGREYALLAGEAPEVADAIWTHYLPRHAGDQLPDNPVGAIVGMADRLDSICGCFGVGLIPTGAADPYGLRRQALAIISILGEKKFYLDLSSAVSYSLSLLQDKLTLPVDQTHAEIIEFFRTRLHHLLTGENFSVEVVEAVLTTSFTDIVEAMEKVRALEEVRRGLDFPSLAVAFKRVINISRQAPAAVIKPELFDNTAEQELFQATIAMEEVVARALPARDYAEVFKALAALKTPVDRFFDEVLVMTDDLNIRANRLALLVRISQTFLKVADFSRIAF</sequence>
<dbReference type="GO" id="GO:0005829">
    <property type="term" value="C:cytosol"/>
    <property type="evidence" value="ECO:0007669"/>
    <property type="project" value="TreeGrafter"/>
</dbReference>
<dbReference type="InterPro" id="IPR015944">
    <property type="entry name" value="Gly-tRNA-synth_bsu"/>
</dbReference>
<dbReference type="InterPro" id="IPR006194">
    <property type="entry name" value="Gly-tRNA-synth_heterodimer"/>
</dbReference>
<evidence type="ECO:0000256" key="8">
    <source>
        <dbReference type="ARBA" id="ARBA00023146"/>
    </source>
</evidence>
<dbReference type="PRINTS" id="PR01045">
    <property type="entry name" value="TRNASYNTHGB"/>
</dbReference>
<keyword evidence="3 10" id="KW-0963">Cytoplasm</keyword>
<dbReference type="RefSeq" id="WP_013706007.1">
    <property type="nucleotide sequence ID" value="NC_015388.1"/>
</dbReference>
<keyword evidence="13" id="KW-1185">Reference proteome</keyword>
<gene>
    <name evidence="10" type="primary">glyS</name>
    <name evidence="12" type="ordered locus">Desac_1029</name>
</gene>
<dbReference type="GO" id="GO:0006426">
    <property type="term" value="P:glycyl-tRNA aminoacylation"/>
    <property type="evidence" value="ECO:0007669"/>
    <property type="project" value="UniProtKB-UniRule"/>
</dbReference>
<name>F2NH53_DESAR</name>
<keyword evidence="4 10" id="KW-0436">Ligase</keyword>
<dbReference type="Pfam" id="PF05746">
    <property type="entry name" value="DALR_1"/>
    <property type="match status" value="1"/>
</dbReference>
<dbReference type="HOGENOM" id="CLU_007220_2_2_7"/>
<comment type="catalytic activity">
    <reaction evidence="9 10">
        <text>tRNA(Gly) + glycine + ATP = glycyl-tRNA(Gly) + AMP + diphosphate</text>
        <dbReference type="Rhea" id="RHEA:16013"/>
        <dbReference type="Rhea" id="RHEA-COMP:9664"/>
        <dbReference type="Rhea" id="RHEA-COMP:9683"/>
        <dbReference type="ChEBI" id="CHEBI:30616"/>
        <dbReference type="ChEBI" id="CHEBI:33019"/>
        <dbReference type="ChEBI" id="CHEBI:57305"/>
        <dbReference type="ChEBI" id="CHEBI:78442"/>
        <dbReference type="ChEBI" id="CHEBI:78522"/>
        <dbReference type="ChEBI" id="CHEBI:456215"/>
        <dbReference type="EC" id="6.1.1.14"/>
    </reaction>
</comment>